<proteinExistence type="predicted"/>
<keyword evidence="1" id="KW-0732">Signal</keyword>
<accession>A0A8S4EB48</accession>
<sequence>MWQPTTLVLILLISQSQGHLKDDGKCNGFQSNFSFKSVIGSWHVVAIVPESLPKNHSVSCYQVDFSETDVGGLRWLVNQTIDTKIKPEILSKVGGLVIRQRYHSQQPFDVWSKAVEGVNGCFEQVLSLNHTDKKDINRALTQNERMQLHLLTTKHSKNPLLLQMLWSKMITAVIYSRNKDVNMNQLLETMEFLKKLRGAESMMEPTVCDELLSDKLA</sequence>
<dbReference type="Proteomes" id="UP000653454">
    <property type="component" value="Unassembled WGS sequence"/>
</dbReference>
<protein>
    <submittedName>
        <fullName evidence="2">(diamondback moth) hypothetical protein</fullName>
    </submittedName>
</protein>
<reference evidence="2" key="1">
    <citation type="submission" date="2020-11" db="EMBL/GenBank/DDBJ databases">
        <authorList>
            <person name="Whiteford S."/>
        </authorList>
    </citation>
    <scope>NUCLEOTIDE SEQUENCE</scope>
</reference>
<feature type="signal peptide" evidence="1">
    <location>
        <begin position="1"/>
        <end position="18"/>
    </location>
</feature>
<dbReference type="EMBL" id="CAJHNJ030000014">
    <property type="protein sequence ID" value="CAG9112473.1"/>
    <property type="molecule type" value="Genomic_DNA"/>
</dbReference>
<evidence type="ECO:0000313" key="3">
    <source>
        <dbReference type="Proteomes" id="UP000653454"/>
    </source>
</evidence>
<gene>
    <name evidence="2" type="ORF">PLXY2_LOCUS4886</name>
</gene>
<feature type="chain" id="PRO_5035882438" evidence="1">
    <location>
        <begin position="19"/>
        <end position="217"/>
    </location>
</feature>
<name>A0A8S4EB48_PLUXY</name>
<evidence type="ECO:0000256" key="1">
    <source>
        <dbReference type="SAM" id="SignalP"/>
    </source>
</evidence>
<comment type="caution">
    <text evidence="2">The sequence shown here is derived from an EMBL/GenBank/DDBJ whole genome shotgun (WGS) entry which is preliminary data.</text>
</comment>
<evidence type="ECO:0000313" key="2">
    <source>
        <dbReference type="EMBL" id="CAG9112473.1"/>
    </source>
</evidence>
<dbReference type="AlphaFoldDB" id="A0A8S4EB48"/>
<organism evidence="2 3">
    <name type="scientific">Plutella xylostella</name>
    <name type="common">Diamondback moth</name>
    <name type="synonym">Plutella maculipennis</name>
    <dbReference type="NCBI Taxonomy" id="51655"/>
    <lineage>
        <taxon>Eukaryota</taxon>
        <taxon>Metazoa</taxon>
        <taxon>Ecdysozoa</taxon>
        <taxon>Arthropoda</taxon>
        <taxon>Hexapoda</taxon>
        <taxon>Insecta</taxon>
        <taxon>Pterygota</taxon>
        <taxon>Neoptera</taxon>
        <taxon>Endopterygota</taxon>
        <taxon>Lepidoptera</taxon>
        <taxon>Glossata</taxon>
        <taxon>Ditrysia</taxon>
        <taxon>Yponomeutoidea</taxon>
        <taxon>Plutellidae</taxon>
        <taxon>Plutella</taxon>
    </lineage>
</organism>
<keyword evidence="3" id="KW-1185">Reference proteome</keyword>